<evidence type="ECO:0000256" key="1">
    <source>
        <dbReference type="SAM" id="Phobius"/>
    </source>
</evidence>
<dbReference type="AlphaFoldDB" id="A0A1Z4JAH8"/>
<keyword evidence="3" id="KW-1185">Reference proteome</keyword>
<protein>
    <submittedName>
        <fullName evidence="2">Uncharacterized protein</fullName>
    </submittedName>
</protein>
<reference evidence="2 3" key="1">
    <citation type="submission" date="2017-06" db="EMBL/GenBank/DDBJ databases">
        <title>Genome sequencing of cyanobaciteial culture collection at National Institute for Environmental Studies (NIES).</title>
        <authorList>
            <person name="Hirose Y."/>
            <person name="Shimura Y."/>
            <person name="Fujisawa T."/>
            <person name="Nakamura Y."/>
            <person name="Kawachi M."/>
        </authorList>
    </citation>
    <scope>NUCLEOTIDE SEQUENCE [LARGE SCALE GENOMIC DNA]</scope>
    <source>
        <strain evidence="2 3">NIES-2135</strain>
    </source>
</reference>
<keyword evidence="1" id="KW-0472">Membrane</keyword>
<accession>A0A1Z4JAH8</accession>
<keyword evidence="1" id="KW-1133">Transmembrane helix</keyword>
<feature type="transmembrane region" description="Helical" evidence="1">
    <location>
        <begin position="103"/>
        <end position="123"/>
    </location>
</feature>
<keyword evidence="1" id="KW-0812">Transmembrane</keyword>
<evidence type="ECO:0000313" key="2">
    <source>
        <dbReference type="EMBL" id="BAY53713.1"/>
    </source>
</evidence>
<gene>
    <name evidence="2" type="ORF">NIES2135_05240</name>
</gene>
<name>A0A1Z4JAH8_LEPBY</name>
<feature type="transmembrane region" description="Helical" evidence="1">
    <location>
        <begin position="39"/>
        <end position="59"/>
    </location>
</feature>
<feature type="transmembrane region" description="Helical" evidence="1">
    <location>
        <begin position="71"/>
        <end position="97"/>
    </location>
</feature>
<organism evidence="2 3">
    <name type="scientific">Leptolyngbya boryana NIES-2135</name>
    <dbReference type="NCBI Taxonomy" id="1973484"/>
    <lineage>
        <taxon>Bacteria</taxon>
        <taxon>Bacillati</taxon>
        <taxon>Cyanobacteriota</taxon>
        <taxon>Cyanophyceae</taxon>
        <taxon>Leptolyngbyales</taxon>
        <taxon>Leptolyngbyaceae</taxon>
        <taxon>Leptolyngbya group</taxon>
        <taxon>Leptolyngbya</taxon>
    </lineage>
</organism>
<proteinExistence type="predicted"/>
<feature type="transmembrane region" description="Helical" evidence="1">
    <location>
        <begin position="16"/>
        <end position="33"/>
    </location>
</feature>
<dbReference type="Proteomes" id="UP000217895">
    <property type="component" value="Chromosome"/>
</dbReference>
<sequence length="131" mass="14443">MKGLIGYLAELKVGKAALWCYLIWYLVTLSFHFDPAPAIWINSIGMSAVIGTGLVFSVASQTAKLRSWQTLRLYLMPFCVSSFAALIKGKGFIVVVSPDLRETFVAVACCIAFLSVVMAVKFMKRRSLLTP</sequence>
<evidence type="ECO:0000313" key="3">
    <source>
        <dbReference type="Proteomes" id="UP000217895"/>
    </source>
</evidence>
<dbReference type="EMBL" id="AP018203">
    <property type="protein sequence ID" value="BAY53713.1"/>
    <property type="molecule type" value="Genomic_DNA"/>
</dbReference>